<dbReference type="STRING" id="104452.A0A0L7LMM0"/>
<sequence>MKVPYLVSANTRQAYTTSGLMGLSAGEATRKIVAEDFEWDDGFTPAPLSYFAALALSRIFHRINPLHKILQKEVNMLMDLYPADIPLKYSVPFIKDDQYWKRSYATKYPSRLEIGVKFWKGKFLSAVLQDYLEYANPDVFIEEDAVELASLVSPYIYELGLNQLQIARQPLPPIPNDTTVEDTCPFSVIKVFDHIPLEPVLMKLYNLEEISLVFGLNGINEKYLTRYFEFSMGDCESLCRGMEDLRNLRIFRINRSNLDCSKVKVILQYLVKMESIEELDFNHCKIGDYGMKALGGFILIHKNVKRVRIANNRFKEVGVQGIAYALQMKPAAPIELLDFSLNPLSVECATMFAAAFVRCKEKPQTLIVNSCGFYGASAEKMAGILSLNRGLTRLDMAANDLSGDAEKTLISALEKNKVVQRVDLRRTHISEKTQSKVDELLERNKNLLGLEREPSDEIPPLYLNEPEYLIWEYNPNNPDYIPGRYPPREMEV</sequence>
<evidence type="ECO:0000256" key="1">
    <source>
        <dbReference type="ARBA" id="ARBA00022468"/>
    </source>
</evidence>
<dbReference type="InterPro" id="IPR001611">
    <property type="entry name" value="Leu-rich_rpt"/>
</dbReference>
<dbReference type="GO" id="GO:0048471">
    <property type="term" value="C:perinuclear region of cytoplasm"/>
    <property type="evidence" value="ECO:0007669"/>
    <property type="project" value="TreeGrafter"/>
</dbReference>
<dbReference type="GO" id="GO:0005829">
    <property type="term" value="C:cytosol"/>
    <property type="evidence" value="ECO:0007669"/>
    <property type="project" value="TreeGrafter"/>
</dbReference>
<evidence type="ECO:0000256" key="3">
    <source>
        <dbReference type="ARBA" id="ARBA00022737"/>
    </source>
</evidence>
<dbReference type="PANTHER" id="PTHR24113:SF12">
    <property type="entry name" value="RAN GTPASE-ACTIVATING PROTEIN 1"/>
    <property type="match status" value="1"/>
</dbReference>
<keyword evidence="2" id="KW-0433">Leucine-rich repeat</keyword>
<reference evidence="4 5" key="1">
    <citation type="journal article" date="2015" name="Genome Biol. Evol.">
        <title>The genome of winter moth (Operophtera brumata) provides a genomic perspective on sexual dimorphism and phenology.</title>
        <authorList>
            <person name="Derks M.F."/>
            <person name="Smit S."/>
            <person name="Salis L."/>
            <person name="Schijlen E."/>
            <person name="Bossers A."/>
            <person name="Mateman C."/>
            <person name="Pijl A.S."/>
            <person name="de Ridder D."/>
            <person name="Groenen M.A."/>
            <person name="Visser M.E."/>
            <person name="Megens H.J."/>
        </authorList>
    </citation>
    <scope>NUCLEOTIDE SEQUENCE [LARGE SCALE GENOMIC DNA]</scope>
    <source>
        <strain evidence="4">WM2013NL</strain>
        <tissue evidence="4">Head and thorax</tissue>
    </source>
</reference>
<organism evidence="4 5">
    <name type="scientific">Operophtera brumata</name>
    <name type="common">Winter moth</name>
    <name type="synonym">Phalaena brumata</name>
    <dbReference type="NCBI Taxonomy" id="104452"/>
    <lineage>
        <taxon>Eukaryota</taxon>
        <taxon>Metazoa</taxon>
        <taxon>Ecdysozoa</taxon>
        <taxon>Arthropoda</taxon>
        <taxon>Hexapoda</taxon>
        <taxon>Insecta</taxon>
        <taxon>Pterygota</taxon>
        <taxon>Neoptera</taxon>
        <taxon>Endopterygota</taxon>
        <taxon>Lepidoptera</taxon>
        <taxon>Glossata</taxon>
        <taxon>Ditrysia</taxon>
        <taxon>Geometroidea</taxon>
        <taxon>Geometridae</taxon>
        <taxon>Larentiinae</taxon>
        <taxon>Operophtera</taxon>
    </lineage>
</organism>
<gene>
    <name evidence="4" type="ORF">OBRU01_02932</name>
</gene>
<dbReference type="PANTHER" id="PTHR24113">
    <property type="entry name" value="RAN GTPASE-ACTIVATING PROTEIN 1"/>
    <property type="match status" value="1"/>
</dbReference>
<keyword evidence="5" id="KW-1185">Reference proteome</keyword>
<keyword evidence="3" id="KW-0677">Repeat</keyword>
<evidence type="ECO:0000313" key="4">
    <source>
        <dbReference type="EMBL" id="KOB76803.1"/>
    </source>
</evidence>
<dbReference type="GO" id="GO:0005096">
    <property type="term" value="F:GTPase activator activity"/>
    <property type="evidence" value="ECO:0007669"/>
    <property type="project" value="UniProtKB-KW"/>
</dbReference>
<dbReference type="SUPFAM" id="SSF52047">
    <property type="entry name" value="RNI-like"/>
    <property type="match status" value="1"/>
</dbReference>
<dbReference type="InterPro" id="IPR032675">
    <property type="entry name" value="LRR_dom_sf"/>
</dbReference>
<dbReference type="GO" id="GO:0006913">
    <property type="term" value="P:nucleocytoplasmic transport"/>
    <property type="evidence" value="ECO:0007669"/>
    <property type="project" value="TreeGrafter"/>
</dbReference>
<dbReference type="Gene3D" id="3.80.10.10">
    <property type="entry name" value="Ribonuclease Inhibitor"/>
    <property type="match status" value="1"/>
</dbReference>
<dbReference type="AlphaFoldDB" id="A0A0L7LMM0"/>
<dbReference type="GO" id="GO:0005634">
    <property type="term" value="C:nucleus"/>
    <property type="evidence" value="ECO:0007669"/>
    <property type="project" value="TreeGrafter"/>
</dbReference>
<keyword evidence="1" id="KW-0343">GTPase activation</keyword>
<dbReference type="EMBL" id="JTDY01000526">
    <property type="protein sequence ID" value="KOB76803.1"/>
    <property type="molecule type" value="Genomic_DNA"/>
</dbReference>
<dbReference type="Proteomes" id="UP000037510">
    <property type="component" value="Unassembled WGS sequence"/>
</dbReference>
<name>A0A0L7LMM0_OPEBR</name>
<evidence type="ECO:0000256" key="2">
    <source>
        <dbReference type="ARBA" id="ARBA00022614"/>
    </source>
</evidence>
<accession>A0A0L7LMM0</accession>
<evidence type="ECO:0000313" key="5">
    <source>
        <dbReference type="Proteomes" id="UP000037510"/>
    </source>
</evidence>
<dbReference type="Pfam" id="PF13516">
    <property type="entry name" value="LRR_6"/>
    <property type="match status" value="1"/>
</dbReference>
<protein>
    <submittedName>
        <fullName evidence="4">T-complex-associated testis-expressed protein 1</fullName>
    </submittedName>
</protein>
<proteinExistence type="predicted"/>
<comment type="caution">
    <text evidence="4">The sequence shown here is derived from an EMBL/GenBank/DDBJ whole genome shotgun (WGS) entry which is preliminary data.</text>
</comment>
<dbReference type="InterPro" id="IPR027038">
    <property type="entry name" value="RanGap"/>
</dbReference>
<dbReference type="GO" id="GO:0031267">
    <property type="term" value="F:small GTPase binding"/>
    <property type="evidence" value="ECO:0007669"/>
    <property type="project" value="TreeGrafter"/>
</dbReference>